<dbReference type="InterPro" id="IPR029058">
    <property type="entry name" value="AB_hydrolase_fold"/>
</dbReference>
<dbReference type="Pfam" id="PF00561">
    <property type="entry name" value="Abhydrolase_1"/>
    <property type="match status" value="1"/>
</dbReference>
<comment type="caution">
    <text evidence="2">The sequence shown here is derived from an EMBL/GenBank/DDBJ whole genome shotgun (WGS) entry which is preliminary data.</text>
</comment>
<dbReference type="AlphaFoldDB" id="A0A326TV28"/>
<reference evidence="2 3" key="1">
    <citation type="submission" date="2018-06" db="EMBL/GenBank/DDBJ databases">
        <title>Genomic Encyclopedia of Archaeal and Bacterial Type Strains, Phase II (KMG-II): from individual species to whole genera.</title>
        <authorList>
            <person name="Goeker M."/>
        </authorList>
    </citation>
    <scope>NUCLEOTIDE SEQUENCE [LARGE SCALE GENOMIC DNA]</scope>
    <source>
        <strain evidence="2 3">ATCC BAA-1881</strain>
    </source>
</reference>
<dbReference type="InterPro" id="IPR050228">
    <property type="entry name" value="Carboxylesterase_BioH"/>
</dbReference>
<name>A0A326TV28_THEHA</name>
<sequence>MGEWNSQTVQLNDISLHYYRLENSGKPSILFLHGYHDSGRCWQHVAEALASEYDMVMPDARYHGLTSGSGDVQDTTLANDVLALIDYLHLERPTLVGHSMGAHVAALAASMRPELVGSVVLEDPAWEENFVPDAERERIELEAWKSSTKIYKTVPQEEALEEARLEHPNWALSDIEPWIEAQRAFNLDIYTVLTDTAQAPWRETPWRELVTRISCPILLLSGEVSRGGFVTPATASEIVQRATQCQHIHIPGAGHNLRRDNFDAFMQALRSFLPAQ</sequence>
<organism evidence="2 3">
    <name type="scientific">Thermosporothrix hazakensis</name>
    <dbReference type="NCBI Taxonomy" id="644383"/>
    <lineage>
        <taxon>Bacteria</taxon>
        <taxon>Bacillati</taxon>
        <taxon>Chloroflexota</taxon>
        <taxon>Ktedonobacteria</taxon>
        <taxon>Ktedonobacterales</taxon>
        <taxon>Thermosporotrichaceae</taxon>
        <taxon>Thermosporothrix</taxon>
    </lineage>
</organism>
<dbReference type="Gene3D" id="3.40.50.1820">
    <property type="entry name" value="alpha/beta hydrolase"/>
    <property type="match status" value="1"/>
</dbReference>
<dbReference type="Proteomes" id="UP000248806">
    <property type="component" value="Unassembled WGS sequence"/>
</dbReference>
<dbReference type="EMBL" id="QKUF01000039">
    <property type="protein sequence ID" value="PZW20800.1"/>
    <property type="molecule type" value="Genomic_DNA"/>
</dbReference>
<dbReference type="SUPFAM" id="SSF53474">
    <property type="entry name" value="alpha/beta-Hydrolases"/>
    <property type="match status" value="1"/>
</dbReference>
<feature type="domain" description="AB hydrolase-1" evidence="1">
    <location>
        <begin position="27"/>
        <end position="256"/>
    </location>
</feature>
<keyword evidence="3" id="KW-1185">Reference proteome</keyword>
<gene>
    <name evidence="2" type="ORF">EI42_05805</name>
</gene>
<proteinExistence type="predicted"/>
<evidence type="ECO:0000313" key="3">
    <source>
        <dbReference type="Proteomes" id="UP000248806"/>
    </source>
</evidence>
<dbReference type="OrthoDB" id="9775557at2"/>
<evidence type="ECO:0000259" key="1">
    <source>
        <dbReference type="Pfam" id="PF00561"/>
    </source>
</evidence>
<dbReference type="InterPro" id="IPR000073">
    <property type="entry name" value="AB_hydrolase_1"/>
</dbReference>
<accession>A0A326TV28</accession>
<dbReference type="PANTHER" id="PTHR43194">
    <property type="entry name" value="HYDROLASE ALPHA/BETA FOLD FAMILY"/>
    <property type="match status" value="1"/>
</dbReference>
<dbReference type="RefSeq" id="WP_111326040.1">
    <property type="nucleotide sequence ID" value="NZ_BIFX01000001.1"/>
</dbReference>
<evidence type="ECO:0000313" key="2">
    <source>
        <dbReference type="EMBL" id="PZW20800.1"/>
    </source>
</evidence>
<protein>
    <submittedName>
        <fullName evidence="2">Pimeloyl-ACP methyl ester carboxylesterase</fullName>
    </submittedName>
</protein>
<dbReference type="PANTHER" id="PTHR43194:SF2">
    <property type="entry name" value="PEROXISOMAL MEMBRANE PROTEIN LPX1"/>
    <property type="match status" value="1"/>
</dbReference>